<name>A0A7V4E604_9DEIN</name>
<dbReference type="Pfam" id="PF18693">
    <property type="entry name" value="TRAM_2"/>
    <property type="match status" value="1"/>
</dbReference>
<dbReference type="GO" id="GO:0051539">
    <property type="term" value="F:4 iron, 4 sulfur cluster binding"/>
    <property type="evidence" value="ECO:0007669"/>
    <property type="project" value="UniProtKB-KW"/>
</dbReference>
<dbReference type="GO" id="GO:0035599">
    <property type="term" value="F:aspartic acid methylthiotransferase activity"/>
    <property type="evidence" value="ECO:0007669"/>
    <property type="project" value="TreeGrafter"/>
</dbReference>
<keyword evidence="1" id="KW-0004">4Fe-4S</keyword>
<evidence type="ECO:0000256" key="1">
    <source>
        <dbReference type="ARBA" id="ARBA00022485"/>
    </source>
</evidence>
<dbReference type="GO" id="GO:0046872">
    <property type="term" value="F:metal ion binding"/>
    <property type="evidence" value="ECO:0007669"/>
    <property type="project" value="UniProtKB-KW"/>
</dbReference>
<keyword evidence="3" id="KW-0479">Metal-binding</keyword>
<dbReference type="Gene3D" id="2.40.50.140">
    <property type="entry name" value="Nucleic acid-binding proteins"/>
    <property type="match status" value="1"/>
</dbReference>
<evidence type="ECO:0000256" key="4">
    <source>
        <dbReference type="ARBA" id="ARBA00023004"/>
    </source>
</evidence>
<dbReference type="InterPro" id="IPR006638">
    <property type="entry name" value="Elp3/MiaA/NifB-like_rSAM"/>
</dbReference>
<accession>A0A7V4E604</accession>
<gene>
    <name evidence="8" type="ORF">ENU54_05605</name>
</gene>
<evidence type="ECO:0000256" key="3">
    <source>
        <dbReference type="ARBA" id="ARBA00022723"/>
    </source>
</evidence>
<dbReference type="Gene3D" id="3.80.30.20">
    <property type="entry name" value="tm_1862 like domain"/>
    <property type="match status" value="1"/>
</dbReference>
<feature type="domain" description="TRAM" evidence="6">
    <location>
        <begin position="133"/>
        <end position="199"/>
    </location>
</feature>
<evidence type="ECO:0000259" key="6">
    <source>
        <dbReference type="PROSITE" id="PS50926"/>
    </source>
</evidence>
<keyword evidence="4" id="KW-0408">Iron</keyword>
<evidence type="ECO:0000256" key="2">
    <source>
        <dbReference type="ARBA" id="ARBA00022691"/>
    </source>
</evidence>
<evidence type="ECO:0000313" key="8">
    <source>
        <dbReference type="EMBL" id="HGL50056.1"/>
    </source>
</evidence>
<dbReference type="InterPro" id="IPR012340">
    <property type="entry name" value="NA-bd_OB-fold"/>
</dbReference>
<organism evidence="8">
    <name type="scientific">Thermus tengchongensis</name>
    <dbReference type="NCBI Taxonomy" id="1214928"/>
    <lineage>
        <taxon>Bacteria</taxon>
        <taxon>Thermotogati</taxon>
        <taxon>Deinococcota</taxon>
        <taxon>Deinococci</taxon>
        <taxon>Thermales</taxon>
        <taxon>Thermaceae</taxon>
        <taxon>Thermus</taxon>
    </lineage>
</organism>
<dbReference type="GO" id="GO:0005829">
    <property type="term" value="C:cytosol"/>
    <property type="evidence" value="ECO:0007669"/>
    <property type="project" value="TreeGrafter"/>
</dbReference>
<proteinExistence type="predicted"/>
<dbReference type="InterPro" id="IPR005840">
    <property type="entry name" value="Ribosomal_uS12_MeSTrfase_RimO"/>
</dbReference>
<dbReference type="InterPro" id="IPR023404">
    <property type="entry name" value="rSAM_horseshoe"/>
</dbReference>
<comment type="caution">
    <text evidence="8">The sequence shown here is derived from an EMBL/GenBank/DDBJ whole genome shotgun (WGS) entry which is preliminary data.</text>
</comment>
<dbReference type="PANTHER" id="PTHR43837:SF1">
    <property type="entry name" value="RIBOSOMAL PROTEIN US12 METHYLTHIOTRANSFERASE RIMO"/>
    <property type="match status" value="1"/>
</dbReference>
<dbReference type="PANTHER" id="PTHR43837">
    <property type="entry name" value="RIBOSOMAL PROTEIN S12 METHYLTHIOTRANSFERASE RIMO"/>
    <property type="match status" value="1"/>
</dbReference>
<dbReference type="InterPro" id="IPR058240">
    <property type="entry name" value="rSAM_sf"/>
</dbReference>
<dbReference type="SUPFAM" id="SSF102114">
    <property type="entry name" value="Radical SAM enzymes"/>
    <property type="match status" value="1"/>
</dbReference>
<dbReference type="AlphaFoldDB" id="A0A7V4E604"/>
<dbReference type="EMBL" id="DTCX01000313">
    <property type="protein sequence ID" value="HGL50056.1"/>
    <property type="molecule type" value="Genomic_DNA"/>
</dbReference>
<dbReference type="Pfam" id="PF04055">
    <property type="entry name" value="Radical_SAM"/>
    <property type="match status" value="1"/>
</dbReference>
<feature type="domain" description="Radical SAM core" evidence="7">
    <location>
        <begin position="1"/>
        <end position="130"/>
    </location>
</feature>
<dbReference type="PROSITE" id="PS51918">
    <property type="entry name" value="RADICAL_SAM"/>
    <property type="match status" value="1"/>
</dbReference>
<keyword evidence="2" id="KW-0949">S-adenosyl-L-methionine</keyword>
<evidence type="ECO:0000256" key="5">
    <source>
        <dbReference type="ARBA" id="ARBA00023014"/>
    </source>
</evidence>
<dbReference type="InterPro" id="IPR007197">
    <property type="entry name" value="rSAM"/>
</dbReference>
<protein>
    <submittedName>
        <fullName evidence="8">Radical SAM protein</fullName>
    </submittedName>
</protein>
<dbReference type="SMART" id="SM00729">
    <property type="entry name" value="Elp3"/>
    <property type="match status" value="1"/>
</dbReference>
<keyword evidence="5" id="KW-0411">Iron-sulfur</keyword>
<dbReference type="InterPro" id="IPR002792">
    <property type="entry name" value="TRAM_dom"/>
</dbReference>
<dbReference type="PROSITE" id="PS50926">
    <property type="entry name" value="TRAM"/>
    <property type="match status" value="1"/>
</dbReference>
<sequence length="199" mass="22254">VRELLPLMAEGKVLPYLDVPLQHASERILRLMRRPGGYQSHLKTLRSWREVVPGLCVRSSFIVGFPGETEEDFQILLDFVQEAELDRVGVFTYSPVEGAEANALEGHVPEEVKEERKARLMEVQAEISLRNNQGVGGKILEVLVDELPEPGIAIGRSYRDSPGIDGLVYVETDGTVRVGERIPVRITRADTYDLYGVQV</sequence>
<feature type="non-terminal residue" evidence="8">
    <location>
        <position position="1"/>
    </location>
</feature>
<reference evidence="8" key="1">
    <citation type="journal article" date="2020" name="mSystems">
        <title>Genome- and Community-Level Interaction Insights into Carbon Utilization and Element Cycling Functions of Hydrothermarchaeota in Hydrothermal Sediment.</title>
        <authorList>
            <person name="Zhou Z."/>
            <person name="Liu Y."/>
            <person name="Xu W."/>
            <person name="Pan J."/>
            <person name="Luo Z.H."/>
            <person name="Li M."/>
        </authorList>
    </citation>
    <scope>NUCLEOTIDE SEQUENCE [LARGE SCALE GENOMIC DNA]</scope>
    <source>
        <strain evidence="8">SpSt-679</strain>
    </source>
</reference>
<evidence type="ECO:0000259" key="7">
    <source>
        <dbReference type="PROSITE" id="PS51918"/>
    </source>
</evidence>